<accession>A0ABU5IKV1</accession>
<gene>
    <name evidence="2" type="ORF">SM757_23320</name>
</gene>
<evidence type="ECO:0000313" key="2">
    <source>
        <dbReference type="EMBL" id="MDZ5459514.1"/>
    </source>
</evidence>
<organism evidence="2 3">
    <name type="scientific">Azohydromonas lata</name>
    <dbReference type="NCBI Taxonomy" id="45677"/>
    <lineage>
        <taxon>Bacteria</taxon>
        <taxon>Pseudomonadati</taxon>
        <taxon>Pseudomonadota</taxon>
        <taxon>Betaproteobacteria</taxon>
        <taxon>Burkholderiales</taxon>
        <taxon>Sphaerotilaceae</taxon>
        <taxon>Azohydromonas</taxon>
    </lineage>
</organism>
<dbReference type="Proteomes" id="UP001293718">
    <property type="component" value="Unassembled WGS sequence"/>
</dbReference>
<proteinExistence type="predicted"/>
<protein>
    <submittedName>
        <fullName evidence="2">Uncharacterized protein</fullName>
    </submittedName>
</protein>
<dbReference type="EMBL" id="JAXOJX010000045">
    <property type="protein sequence ID" value="MDZ5459514.1"/>
    <property type="molecule type" value="Genomic_DNA"/>
</dbReference>
<feature type="signal peptide" evidence="1">
    <location>
        <begin position="1"/>
        <end position="18"/>
    </location>
</feature>
<evidence type="ECO:0000256" key="1">
    <source>
        <dbReference type="SAM" id="SignalP"/>
    </source>
</evidence>
<sequence>MPLLAVIVWATGAPAAQAADPDKVSATLEGCRNDGTVTLPNGSGQFVCPNTVYTSGNLGKGWNELDLVPYRVTLNAGNSAPATQTYTIAVVVDRADGNPERPGYDVISAPVLNTALSDATCPATVGPQQEANPGLGGISRSLYRLLTVTQPKDTTCVFDYYARLALGSHLFPGSSLHANLALPTTGGGLTTNGIGARDVSIPVKEILPQELHKDMAASADSTVQWNLTKSPDQLSLNFGDVCAAPSSEQSREVTFTVKYEKVGTVAGGVHVITNIYAKNPAARTIAVSVTDKIYKGTAQTTLLDQASFGPVDVPANQQILVATHSATLSSDAGTVGDYLNDVVTGSYTDTVTGVPVPGTTSAAAQAQITSGTVNNASVAIADVESIVGAHLSYAVAAPVLGAFTNGYVAGTRTDGEVDWGVAGQTNTNTVLFRKTVYLDGRRIVDGVLTDTATLVAEAPSPTYELVAGPINVAITSSAAVKLNLQKTIPASYTFDSGERLEVVFRITRGGDASYQVDKTLTFNASSGLMQSLQLDGLVPDDYTVTELSSTFFASAGATGVPSGLQPQGGDQQVLHLKAGADGDDVFDALECEGTAAFNNVPANGLAAARVQKITDPLLPSGDPDLNWTFTLRGPGLSAAGEAITVQAGAGYAAFAKVLAEGTYTVTETTKSPAWLLTGASPDANGDKVCEFTVDYPEDYGRVFSCTFNNQKQGKARVVKTVQGLPLTSTQAFTFQLRQGASTTQVGTTLESGQATALNGGIIAFTTWLVPGDTYQLCESTMPGWQTTLGSFVPSSFMPPDGVATNPNVDNSILCVNFTVQAGQTKSFAVDNTPPPGGRALTIGYWKNWASCSGGSQKPVLDQTLAKAASPGLVVSAQSGVYPTFAATYYLTLSGSTATPNVAPSCTAAVNLLNKSTTDTGKKMASDPAFNLAAQLVAAELNYLAGAGRTGAATTAVNQAVLLLGKYAFNGKTHTAIGAADANTMNNLAKTLDDYNNNR</sequence>
<evidence type="ECO:0000313" key="3">
    <source>
        <dbReference type="Proteomes" id="UP001293718"/>
    </source>
</evidence>
<keyword evidence="3" id="KW-1185">Reference proteome</keyword>
<name>A0ABU5IKV1_9BURK</name>
<keyword evidence="1" id="KW-0732">Signal</keyword>
<reference evidence="2 3" key="1">
    <citation type="submission" date="2023-11" db="EMBL/GenBank/DDBJ databases">
        <title>Draft genome of Azohydromonas lata strain H1 (DSM1123), a polyhydroxyalkanoate producer.</title>
        <authorList>
            <person name="Traversa D."/>
            <person name="D'Addabbo P."/>
            <person name="Pazzani C."/>
            <person name="Manzari C."/>
            <person name="Chiara M."/>
            <person name="Scrascia M."/>
        </authorList>
    </citation>
    <scope>NUCLEOTIDE SEQUENCE [LARGE SCALE GENOMIC DNA]</scope>
    <source>
        <strain evidence="2 3">H1</strain>
    </source>
</reference>
<dbReference type="RefSeq" id="WP_322467228.1">
    <property type="nucleotide sequence ID" value="NZ_JAXOJX010000045.1"/>
</dbReference>
<feature type="chain" id="PRO_5047101944" evidence="1">
    <location>
        <begin position="19"/>
        <end position="998"/>
    </location>
</feature>
<comment type="caution">
    <text evidence="2">The sequence shown here is derived from an EMBL/GenBank/DDBJ whole genome shotgun (WGS) entry which is preliminary data.</text>
</comment>